<dbReference type="Gene3D" id="3.30.160.250">
    <property type="match status" value="1"/>
</dbReference>
<reference evidence="1" key="1">
    <citation type="journal article" date="2015" name="Proc. Natl. Acad. Sci. U.S.A.">
        <title>Networks of energetic and metabolic interactions define dynamics in microbial communities.</title>
        <authorList>
            <person name="Embree M."/>
            <person name="Liu J.K."/>
            <person name="Al-Bassam M.M."/>
            <person name="Zengler K."/>
        </authorList>
    </citation>
    <scope>NUCLEOTIDE SEQUENCE</scope>
</reference>
<dbReference type="Pfam" id="PF21748">
    <property type="entry name" value="UPF0150"/>
    <property type="match status" value="1"/>
</dbReference>
<accession>A0A0W8FCG6</accession>
<name>A0A0W8FCG6_9ZZZZ</name>
<gene>
    <name evidence="1" type="ORF">ASZ90_011861</name>
</gene>
<protein>
    <recommendedName>
        <fullName evidence="2">HicB-like antitoxin of toxin-antitoxin system domain-containing protein</fullName>
    </recommendedName>
</protein>
<dbReference type="SUPFAM" id="SSF143100">
    <property type="entry name" value="TTHA1013/TTHA0281-like"/>
    <property type="match status" value="1"/>
</dbReference>
<comment type="caution">
    <text evidence="1">The sequence shown here is derived from an EMBL/GenBank/DDBJ whole genome shotgun (WGS) entry which is preliminary data.</text>
</comment>
<evidence type="ECO:0008006" key="2">
    <source>
        <dbReference type="Google" id="ProtNLM"/>
    </source>
</evidence>
<organism evidence="1">
    <name type="scientific">hydrocarbon metagenome</name>
    <dbReference type="NCBI Taxonomy" id="938273"/>
    <lineage>
        <taxon>unclassified sequences</taxon>
        <taxon>metagenomes</taxon>
        <taxon>ecological metagenomes</taxon>
    </lineage>
</organism>
<evidence type="ECO:0000313" key="1">
    <source>
        <dbReference type="EMBL" id="KUG18446.1"/>
    </source>
</evidence>
<proteinExistence type="predicted"/>
<dbReference type="InterPro" id="IPR035069">
    <property type="entry name" value="TTHA1013/TTHA0281-like"/>
</dbReference>
<dbReference type="EMBL" id="LNQE01001381">
    <property type="protein sequence ID" value="KUG18446.1"/>
    <property type="molecule type" value="Genomic_DNA"/>
</dbReference>
<sequence>MITVKSHTGIESIMFSEYIRAALSRAKYESLKDGSYMATVAGLPGVIATGETIETCRDDLIEVIEEWVAIRLQRGFAIPAIDGHTIDVSGEPMAIV</sequence>
<dbReference type="InterPro" id="IPR049389">
    <property type="entry name" value="TTHA0281-like"/>
</dbReference>
<dbReference type="AlphaFoldDB" id="A0A0W8FCG6"/>